<evidence type="ECO:0000256" key="3">
    <source>
        <dbReference type="ARBA" id="ARBA00012401"/>
    </source>
</evidence>
<keyword evidence="12 15" id="KW-0472">Membrane</keyword>
<dbReference type="Gene3D" id="1.10.510.10">
    <property type="entry name" value="Transferase(Phosphotransferase) domain 1"/>
    <property type="match status" value="1"/>
</dbReference>
<name>G1EH65_9ANNE</name>
<dbReference type="PROSITE" id="PS50011">
    <property type="entry name" value="PROTEIN_KINASE_DOM"/>
    <property type="match status" value="1"/>
</dbReference>
<evidence type="ECO:0000256" key="6">
    <source>
        <dbReference type="ARBA" id="ARBA00022692"/>
    </source>
</evidence>
<dbReference type="Pfam" id="PF00069">
    <property type="entry name" value="Pkinase"/>
    <property type="match status" value="1"/>
</dbReference>
<evidence type="ECO:0000256" key="7">
    <source>
        <dbReference type="ARBA" id="ARBA00022729"/>
    </source>
</evidence>
<keyword evidence="8" id="KW-0547">Nucleotide-binding</keyword>
<evidence type="ECO:0000256" key="10">
    <source>
        <dbReference type="ARBA" id="ARBA00022840"/>
    </source>
</evidence>
<keyword evidence="10" id="KW-0067">ATP-binding</keyword>
<reference evidence="17" key="2">
    <citation type="submission" date="2011-06" db="EMBL/GenBank/DDBJ databases">
        <authorList>
            <person name="Kuo D.-H."/>
        </authorList>
    </citation>
    <scope>NUCLEOTIDE SEQUENCE</scope>
    <source>
        <strain evidence="17">Austin</strain>
    </source>
</reference>
<evidence type="ECO:0000256" key="9">
    <source>
        <dbReference type="ARBA" id="ARBA00022777"/>
    </source>
</evidence>
<keyword evidence="4" id="KW-0723">Serine/threonine-protein kinase</keyword>
<evidence type="ECO:0000256" key="13">
    <source>
        <dbReference type="ARBA" id="ARBA00023170"/>
    </source>
</evidence>
<keyword evidence="9 17" id="KW-0418">Kinase</keyword>
<dbReference type="FunFam" id="1.10.510.10:FF:002193">
    <property type="entry name" value="Receptor protein serine/threonine kinase"/>
    <property type="match status" value="1"/>
</dbReference>
<evidence type="ECO:0000256" key="12">
    <source>
        <dbReference type="ARBA" id="ARBA00023136"/>
    </source>
</evidence>
<keyword evidence="5" id="KW-0808">Transferase</keyword>
<keyword evidence="13 17" id="KW-0675">Receptor</keyword>
<dbReference type="InterPro" id="IPR011009">
    <property type="entry name" value="Kinase-like_dom_sf"/>
</dbReference>
<dbReference type="GO" id="GO:0005024">
    <property type="term" value="F:transforming growth factor beta receptor activity"/>
    <property type="evidence" value="ECO:0007669"/>
    <property type="project" value="TreeGrafter"/>
</dbReference>
<keyword evidence="7" id="KW-0732">Signal</keyword>
<dbReference type="GO" id="GO:0030509">
    <property type="term" value="P:BMP signaling pathway"/>
    <property type="evidence" value="ECO:0007669"/>
    <property type="project" value="TreeGrafter"/>
</dbReference>
<dbReference type="InterPro" id="IPR000333">
    <property type="entry name" value="TGFB_receptor"/>
</dbReference>
<evidence type="ECO:0000256" key="4">
    <source>
        <dbReference type="ARBA" id="ARBA00022527"/>
    </source>
</evidence>
<evidence type="ECO:0000256" key="1">
    <source>
        <dbReference type="ARBA" id="ARBA00004479"/>
    </source>
</evidence>
<accession>G1EH65</accession>
<evidence type="ECO:0000256" key="14">
    <source>
        <dbReference type="SAM" id="MobiDB-lite"/>
    </source>
</evidence>
<keyword evidence="11 15" id="KW-1133">Transmembrane helix</keyword>
<evidence type="ECO:0000313" key="17">
    <source>
        <dbReference type="EMBL" id="AEL12448.1"/>
    </source>
</evidence>
<evidence type="ECO:0000256" key="2">
    <source>
        <dbReference type="ARBA" id="ARBA00009605"/>
    </source>
</evidence>
<feature type="region of interest" description="Disordered" evidence="14">
    <location>
        <begin position="460"/>
        <end position="479"/>
    </location>
</feature>
<protein>
    <recommendedName>
        <fullName evidence="3">receptor protein serine/threonine kinase</fullName>
        <ecNumber evidence="3">2.7.11.30</ecNumber>
    </recommendedName>
</protein>
<feature type="domain" description="Protein kinase" evidence="16">
    <location>
        <begin position="121"/>
        <end position="453"/>
    </location>
</feature>
<dbReference type="PANTHER" id="PTHR23255">
    <property type="entry name" value="TRANSFORMING GROWTH FACTOR-BETA RECEPTOR TYPE I AND II"/>
    <property type="match status" value="1"/>
</dbReference>
<gene>
    <name evidence="17" type="primary">BMPRII</name>
</gene>
<proteinExistence type="evidence at transcript level"/>
<comment type="similarity">
    <text evidence="2">Belongs to the protein kinase superfamily. TKL Ser/Thr protein kinase family. TGFB receptor subfamily.</text>
</comment>
<evidence type="ECO:0000256" key="11">
    <source>
        <dbReference type="ARBA" id="ARBA00022989"/>
    </source>
</evidence>
<dbReference type="EMBL" id="JN091775">
    <property type="protein sequence ID" value="AEL12448.1"/>
    <property type="molecule type" value="mRNA"/>
</dbReference>
<dbReference type="Gene3D" id="3.30.200.20">
    <property type="entry name" value="Phosphorylase Kinase, domain 1"/>
    <property type="match status" value="1"/>
</dbReference>
<feature type="non-terminal residue" evidence="17">
    <location>
        <position position="479"/>
    </location>
</feature>
<reference evidence="17" key="1">
    <citation type="journal article" date="2011" name="Curr. Biol.">
        <title>A New Molecular Logic for BMP-Mediated Dorsoventral Patterning in the Leech Helobdella.</title>
        <authorList>
            <person name="Kuo D.H."/>
            <person name="Weisblat D.A."/>
        </authorList>
    </citation>
    <scope>NUCLEOTIDE SEQUENCE</scope>
    <source>
        <strain evidence="17">Austin</strain>
    </source>
</reference>
<dbReference type="EC" id="2.7.11.30" evidence="3"/>
<feature type="compositionally biased region" description="Polar residues" evidence="14">
    <location>
        <begin position="469"/>
        <end position="479"/>
    </location>
</feature>
<evidence type="ECO:0000256" key="15">
    <source>
        <dbReference type="SAM" id="Phobius"/>
    </source>
</evidence>
<dbReference type="PANTHER" id="PTHR23255:SF100">
    <property type="entry name" value="RECEPTOR PROTEIN SERINE_THREONINE KINASE"/>
    <property type="match status" value="1"/>
</dbReference>
<evidence type="ECO:0000256" key="8">
    <source>
        <dbReference type="ARBA" id="ARBA00022741"/>
    </source>
</evidence>
<evidence type="ECO:0000259" key="16">
    <source>
        <dbReference type="PROSITE" id="PS50011"/>
    </source>
</evidence>
<dbReference type="AlphaFoldDB" id="G1EH65"/>
<evidence type="ECO:0000256" key="5">
    <source>
        <dbReference type="ARBA" id="ARBA00022679"/>
    </source>
</evidence>
<sequence length="479" mass="54328">TRFCCCSTPYCNANVTDAINMTAYEIMRSEFLMQSFDPYDDDDDVPEKRNEYSIVHVILICLLIVLTGFLIGFLLRCSLNYYIPNCLQPKKQQENVPFLMQNEKLSTCFTIIPHTIEMNRLIIDQVLSEGRYGKVYKGSYSNEKVAIKVFFPRYCEYFTNEKNAYSLLSECQHPCILKYIGCFESSNKTMGTNSDHHSSVFTIDEHTIARFIIVTQYQSLGTLSAYLRSNTLTWELLCRMASSIASGVSYLHAEIKNKSGPYKPVLVHRDINPQNILIKNDLSCCISDFGFSMLITSSSSSSTADVNHSSNNSSSNKASLTDVGTLRYMSPEVLDGAVNLFDCKMSLTQVDVYAMGLVLWEMASRCADLYKDELNIPAYKMAFEEELGRRVTFENMQIFVSKNKRRPTFNKLWKADSRAIKLLKETIEECWDQDADARISALCVDRRFSDLSFSAPHVLDSSASTTSTDLNISTAPHNH</sequence>
<keyword evidence="6 15" id="KW-0812">Transmembrane</keyword>
<comment type="subcellular location">
    <subcellularLocation>
        <location evidence="1">Membrane</location>
        <topology evidence="1">Single-pass type I membrane protein</topology>
    </subcellularLocation>
</comment>
<dbReference type="GO" id="GO:0043235">
    <property type="term" value="C:receptor complex"/>
    <property type="evidence" value="ECO:0007669"/>
    <property type="project" value="TreeGrafter"/>
</dbReference>
<feature type="transmembrane region" description="Helical" evidence="15">
    <location>
        <begin position="54"/>
        <end position="75"/>
    </location>
</feature>
<dbReference type="GO" id="GO:0005886">
    <property type="term" value="C:plasma membrane"/>
    <property type="evidence" value="ECO:0007669"/>
    <property type="project" value="TreeGrafter"/>
</dbReference>
<organism evidence="17">
    <name type="scientific">Helobdella sp. Austin</name>
    <dbReference type="NCBI Taxonomy" id="1071216"/>
    <lineage>
        <taxon>Eukaryota</taxon>
        <taxon>Metazoa</taxon>
        <taxon>Spiralia</taxon>
        <taxon>Lophotrochozoa</taxon>
        <taxon>Annelida</taxon>
        <taxon>Clitellata</taxon>
        <taxon>Hirudinea</taxon>
        <taxon>Rhynchobdellida</taxon>
        <taxon>Glossiphoniidae</taxon>
        <taxon>Helobdella</taxon>
    </lineage>
</organism>
<dbReference type="GO" id="GO:0005524">
    <property type="term" value="F:ATP binding"/>
    <property type="evidence" value="ECO:0007669"/>
    <property type="project" value="UniProtKB-KW"/>
</dbReference>
<feature type="non-terminal residue" evidence="17">
    <location>
        <position position="1"/>
    </location>
</feature>
<dbReference type="SUPFAM" id="SSF56112">
    <property type="entry name" value="Protein kinase-like (PK-like)"/>
    <property type="match status" value="1"/>
</dbReference>
<dbReference type="InterPro" id="IPR000719">
    <property type="entry name" value="Prot_kinase_dom"/>
</dbReference>